<dbReference type="InterPro" id="IPR016201">
    <property type="entry name" value="PSI"/>
</dbReference>
<evidence type="ECO:0000256" key="14">
    <source>
        <dbReference type="SAM" id="SignalP"/>
    </source>
</evidence>
<dbReference type="Gene3D" id="2.130.10.10">
    <property type="entry name" value="YVTN repeat-like/Quinoprotein amine dehydrogenase"/>
    <property type="match status" value="1"/>
</dbReference>
<dbReference type="Gene3D" id="1.10.506.10">
    <property type="entry name" value="GTPase Activation - p120gap, domain 1"/>
    <property type="match status" value="2"/>
</dbReference>
<comment type="similarity">
    <text evidence="2">Belongs to the plexin family.</text>
</comment>
<dbReference type="GO" id="GO:0008360">
    <property type="term" value="P:regulation of cell shape"/>
    <property type="evidence" value="ECO:0007669"/>
    <property type="project" value="TreeGrafter"/>
</dbReference>
<dbReference type="InterPro" id="IPR015943">
    <property type="entry name" value="WD40/YVTN_repeat-like_dom_sf"/>
</dbReference>
<organism evidence="16 17">
    <name type="scientific">Holothuria leucospilota</name>
    <name type="common">Black long sea cucumber</name>
    <name type="synonym">Mertensiothuria leucospilota</name>
    <dbReference type="NCBI Taxonomy" id="206669"/>
    <lineage>
        <taxon>Eukaryota</taxon>
        <taxon>Metazoa</taxon>
        <taxon>Echinodermata</taxon>
        <taxon>Eleutherozoa</taxon>
        <taxon>Echinozoa</taxon>
        <taxon>Holothuroidea</taxon>
        <taxon>Aspidochirotacea</taxon>
        <taxon>Aspidochirotida</taxon>
        <taxon>Holothuriidae</taxon>
        <taxon>Holothuria</taxon>
    </lineage>
</organism>
<keyword evidence="9 13" id="KW-0472">Membrane</keyword>
<dbReference type="InterPro" id="IPR013783">
    <property type="entry name" value="Ig-like_fold"/>
</dbReference>
<dbReference type="InterPro" id="IPR008936">
    <property type="entry name" value="Rho_GTPase_activation_prot"/>
</dbReference>
<keyword evidence="5 13" id="KW-0812">Transmembrane</keyword>
<dbReference type="GO" id="GO:0050772">
    <property type="term" value="P:positive regulation of axonogenesis"/>
    <property type="evidence" value="ECO:0007669"/>
    <property type="project" value="TreeGrafter"/>
</dbReference>
<dbReference type="InterPro" id="IPR041019">
    <property type="entry name" value="TIG1_plexin"/>
</dbReference>
<evidence type="ECO:0000313" key="16">
    <source>
        <dbReference type="EMBL" id="KAJ8046456.1"/>
    </source>
</evidence>
<dbReference type="GO" id="GO:0007162">
    <property type="term" value="P:negative regulation of cell adhesion"/>
    <property type="evidence" value="ECO:0007669"/>
    <property type="project" value="TreeGrafter"/>
</dbReference>
<evidence type="ECO:0000256" key="6">
    <source>
        <dbReference type="ARBA" id="ARBA00022729"/>
    </source>
</evidence>
<dbReference type="SUPFAM" id="SSF81296">
    <property type="entry name" value="E set domains"/>
    <property type="match status" value="3"/>
</dbReference>
<feature type="signal peptide" evidence="14">
    <location>
        <begin position="1"/>
        <end position="31"/>
    </location>
</feature>
<dbReference type="GO" id="GO:0005886">
    <property type="term" value="C:plasma membrane"/>
    <property type="evidence" value="ECO:0007669"/>
    <property type="project" value="UniProtKB-SubCell"/>
</dbReference>
<dbReference type="Pfam" id="PF18020">
    <property type="entry name" value="TIG_2"/>
    <property type="match status" value="1"/>
</dbReference>
<keyword evidence="3" id="KW-1003">Cell membrane</keyword>
<dbReference type="SUPFAM" id="SSF101912">
    <property type="entry name" value="Sema domain"/>
    <property type="match status" value="1"/>
</dbReference>
<dbReference type="OrthoDB" id="125363at2759"/>
<dbReference type="SMART" id="SM00429">
    <property type="entry name" value="IPT"/>
    <property type="match status" value="3"/>
</dbReference>
<dbReference type="PANTHER" id="PTHR22625">
    <property type="entry name" value="PLEXIN"/>
    <property type="match status" value="1"/>
</dbReference>
<dbReference type="Pfam" id="PF01437">
    <property type="entry name" value="PSI"/>
    <property type="match status" value="1"/>
</dbReference>
<dbReference type="SUPFAM" id="SSF103575">
    <property type="entry name" value="Plexin repeat"/>
    <property type="match status" value="1"/>
</dbReference>
<dbReference type="InterPro" id="IPR013548">
    <property type="entry name" value="Plexin_cytoplasmic_RasGAP_dom"/>
</dbReference>
<comment type="caution">
    <text evidence="16">The sequence shown here is derived from an EMBL/GenBank/DDBJ whole genome shotgun (WGS) entry which is preliminary data.</text>
</comment>
<keyword evidence="11" id="KW-0325">Glycoprotein</keyword>
<dbReference type="InterPro" id="IPR031148">
    <property type="entry name" value="Plexin"/>
</dbReference>
<dbReference type="InterPro" id="IPR002165">
    <property type="entry name" value="Plexin_repeat"/>
</dbReference>
<keyword evidence="7" id="KW-0677">Repeat</keyword>
<proteinExistence type="inferred from homology"/>
<dbReference type="FunFam" id="2.60.40.10:FF:000131">
    <property type="entry name" value="Plexin A2"/>
    <property type="match status" value="1"/>
</dbReference>
<dbReference type="InterPro" id="IPR036352">
    <property type="entry name" value="Semap_dom_sf"/>
</dbReference>
<keyword evidence="10" id="KW-1015">Disulfide bond</keyword>
<dbReference type="Pfam" id="PF08337">
    <property type="entry name" value="Plexin_cytopl"/>
    <property type="match status" value="1"/>
</dbReference>
<evidence type="ECO:0000256" key="10">
    <source>
        <dbReference type="ARBA" id="ARBA00023157"/>
    </source>
</evidence>
<dbReference type="Pfam" id="PF20170">
    <property type="entry name" value="Plexin_RBD"/>
    <property type="match status" value="1"/>
</dbReference>
<dbReference type="InterPro" id="IPR041362">
    <property type="entry name" value="TIG2_plexin"/>
</dbReference>
<evidence type="ECO:0000313" key="17">
    <source>
        <dbReference type="Proteomes" id="UP001152320"/>
    </source>
</evidence>
<dbReference type="InterPro" id="IPR014756">
    <property type="entry name" value="Ig_E-set"/>
</dbReference>
<dbReference type="CDD" id="cd00603">
    <property type="entry name" value="IPT_PCSR"/>
    <property type="match status" value="1"/>
</dbReference>
<dbReference type="Proteomes" id="UP001152320">
    <property type="component" value="Chromosome 2"/>
</dbReference>
<evidence type="ECO:0000259" key="15">
    <source>
        <dbReference type="PROSITE" id="PS51004"/>
    </source>
</evidence>
<feature type="transmembrane region" description="Helical" evidence="13">
    <location>
        <begin position="1251"/>
        <end position="1272"/>
    </location>
</feature>
<evidence type="ECO:0000256" key="13">
    <source>
        <dbReference type="SAM" id="Phobius"/>
    </source>
</evidence>
<dbReference type="InterPro" id="IPR001627">
    <property type="entry name" value="Semap_dom"/>
</dbReference>
<dbReference type="GO" id="GO:0002116">
    <property type="term" value="C:semaphorin receptor complex"/>
    <property type="evidence" value="ECO:0007669"/>
    <property type="project" value="TreeGrafter"/>
</dbReference>
<feature type="domain" description="Sema" evidence="15">
    <location>
        <begin position="1"/>
        <end position="492"/>
    </location>
</feature>
<dbReference type="SMART" id="SM00423">
    <property type="entry name" value="PSI"/>
    <property type="match status" value="3"/>
</dbReference>
<keyword evidence="4" id="KW-0597">Phosphoprotein</keyword>
<keyword evidence="6 14" id="KW-0732">Signal</keyword>
<name>A0A9Q1HIR4_HOLLE</name>
<evidence type="ECO:0000256" key="9">
    <source>
        <dbReference type="ARBA" id="ARBA00023136"/>
    </source>
</evidence>
<gene>
    <name evidence="16" type="ORF">HOLleu_05129</name>
</gene>
<evidence type="ECO:0000256" key="12">
    <source>
        <dbReference type="PROSITE-ProRule" id="PRU00352"/>
    </source>
</evidence>
<dbReference type="SMART" id="SM00630">
    <property type="entry name" value="Sema"/>
    <property type="match status" value="1"/>
</dbReference>
<protein>
    <submittedName>
        <fullName evidence="16">Plexin-B</fullName>
    </submittedName>
</protein>
<evidence type="ECO:0000256" key="2">
    <source>
        <dbReference type="ARBA" id="ARBA00010297"/>
    </source>
</evidence>
<dbReference type="Pfam" id="PF01833">
    <property type="entry name" value="TIG"/>
    <property type="match status" value="4"/>
</dbReference>
<dbReference type="Pfam" id="PF17960">
    <property type="entry name" value="TIG_plexin"/>
    <property type="match status" value="1"/>
</dbReference>
<sequence>MQAYHRMSRKMKGTRISCFMVLFISFCGGLCQQCGNPNSADASVYVENSFLSLEMENKPLTLLTVHSDNIYTAGNNGIFHLSQDLEVESRHVTEREENIYKILEVSESLDKLVACSSGGNRGCQLRNLGDVSVNSSSTNTALHENIVASGEFRTVGMIAPERAGEGSSLYVARSIDLNGDDGTVRPIFERKLMGSGNDDRQTNHMSASVKASFVIYYSDVFSYGGFVYYLASQRDDATREDASSPIVSKLSRICQNDESEEFKAFAELQLACTGEDGSLYSITQSAQQIGNELFIVFSKNGEELHEYNPQPQSALCVYYMTEIEDKFEENSYACACNGGYSEDNGNNVYLSRSSCGLLFIESPGFPGCDILGEDIGDIRDKFSCAANIGSTKFFAYPEEPQGQVVSADTLYESLDMTFSSLSVTSVPRDESQRIAFIGTKEGKLLKVHLGRGICGNYEVVDIGSPILGGTTLYNNNESLLVLTKSKLLKIKVADCSLFTNCEDCIRPGSPLGDPYCGWCTLERRCTRYEECSDYSEVFRWLTNAENECTAIAQVTPESIPVENHSQQLQLKVTNLPELNAGEYYECHFNDWITQAIIVGNFINCTSPPMDEIPEVVTGDHVIMQLDIFASETGKRFVSRDYLLYNCSRIGKCSNCVTRWECDWCVFDHKCTHNSSSCKKVIHGATGLPSDNSSDSCPQIIPGEGIFVPNGVDQSISFQAKNLPPLDYTNVMSYRCHLVAKDNCCFEVDFVAGATLRTVDNTTFKVTCDSKAYSYSLKGHQTFDTKLLLKWNERNLVDNYQPVQLYKCEVERPDCSRCLSNTTTPRNLNCVWCESTCTVEGTCDGTPTSPVMGTCPAPQIDMVNPPTSTLGGGTLVKITGSNLGQSFEDIESIILAGQECKQLEDSYMVGESITCKAGPANEVTDAGDVLVRIGGKSGSKANCFSYKDPQITAFFPSSGPQSGGTRVEIMGQDLDTGRHAEVSFGDVPCLLLSSRTADNITCKTEAAKSIFTSKLNVTFDKTESKTSRNYFLFDADPTVTSIEPQKTIMSGGTYLTVTGRRFHLIQGPQIVATTQEGSETFENCLTIIDTELQCLSPKLYQGTSSKRLQMESTPEQTDVGIGFLLDGVISLKNWTEDNDITFHYFADPTYEPFSNDEIFFHQGFQEFIQIMGENINVATSEEDVTVYIGREECKITVFDEDQIYCTPPAQQPAAGDKDGNRTDRGLPFVVVMHGRNLKFNLGYLRYTSDPTIFVIITIAFVFLLIACLFPLTIRRVWKNKTKEVELLFLELRDVRTNINEELRIFYDTLQNALDKFETCNRGKESIEMVDRSQYVTNVVFGRAATQENTVEKSEMVMLLSDAMKTFSELIKREDFLIAIIHIVDEDADISDEQRANIASLILVGFLLEGKIEYISQVMKIVISKKIENADDGRSKRLFHGNKSVAETLFYYLISLCLYDRLRGEAAEKILELYWAIKSIIESGPIDAVTGKTQFSLSLSHMLEDQIKFEEVKLEVLFKAECDQAVEITFLSVDSITQVKSKILDYFCQAQRTPLHYWPEEFDLILCNNEGEKRILRDNSILKLQHGWRKINMLSDFEIQSGECVELVKRVYERKYYSSCTANSSLSENNDLLEPNDGYLIPDVNQAGASTSDINTLHELHDRSLVAEVHQAEASISQNNEVLDLDGDYTIPDEDQEIANESPTDQSLEMQAVYIPHSDQANSSLSENNDLLEPNDGYLIPDVNQEIANESPTDQSLEMQAGYLILDSDQANSSLSENNDLLEPNDGYLIPDVNQEIANESPTDQSLEMQAGYLILDSDQEGSRGYEDMDPYSRSDIKYYYPDGNHDDHSIYDEPEAGFGLWIWHLIKDDKIMHNTSRGESTDEDNVKDIVRPYLPATGSVIKKYIRDLFDAFMTRSETHVPQIIKDIFDFFDKKAMDRQAPELAKAWKNNILFRGIYSTLLRKPALIYDVKEYSYVQACLEVVAQTLEKVCTDENGGHDDPSSRNHLFSQLVPVYQAKLDQFYTQIKKTRKAQPETLKNEYTKLEKDFAGTFDLVSVQFHLYTMLKDHIDQMSEELDADANLIGKLRFIQTAVKEIEERSTTMNISSEME</sequence>
<evidence type="ECO:0000256" key="11">
    <source>
        <dbReference type="ARBA" id="ARBA00023180"/>
    </source>
</evidence>
<dbReference type="PANTHER" id="PTHR22625:SF44">
    <property type="entry name" value="PLEXIN-B"/>
    <property type="match status" value="1"/>
</dbReference>
<dbReference type="GO" id="GO:0030334">
    <property type="term" value="P:regulation of cell migration"/>
    <property type="evidence" value="ECO:0007669"/>
    <property type="project" value="TreeGrafter"/>
</dbReference>
<feature type="chain" id="PRO_5040369404" evidence="14">
    <location>
        <begin position="32"/>
        <end position="2109"/>
    </location>
</feature>
<dbReference type="GO" id="GO:0017154">
    <property type="term" value="F:semaphorin receptor activity"/>
    <property type="evidence" value="ECO:0007669"/>
    <property type="project" value="InterPro"/>
</dbReference>
<comment type="subcellular location">
    <subcellularLocation>
        <location evidence="1">Cell membrane</location>
        <topology evidence="1">Single-pass type I membrane protein</topology>
    </subcellularLocation>
</comment>
<evidence type="ECO:0000256" key="8">
    <source>
        <dbReference type="ARBA" id="ARBA00022989"/>
    </source>
</evidence>
<dbReference type="InterPro" id="IPR046800">
    <property type="entry name" value="Plexin_RBD"/>
</dbReference>
<accession>A0A9Q1HIR4</accession>
<dbReference type="Gene3D" id="2.60.40.10">
    <property type="entry name" value="Immunoglobulins"/>
    <property type="match status" value="5"/>
</dbReference>
<dbReference type="Pfam" id="PF01403">
    <property type="entry name" value="Sema"/>
    <property type="match status" value="1"/>
</dbReference>
<evidence type="ECO:0000256" key="5">
    <source>
        <dbReference type="ARBA" id="ARBA00022692"/>
    </source>
</evidence>
<reference evidence="16" key="1">
    <citation type="submission" date="2021-10" db="EMBL/GenBank/DDBJ databases">
        <title>Tropical sea cucumber genome reveals ecological adaptation and Cuvierian tubules defense mechanism.</title>
        <authorList>
            <person name="Chen T."/>
        </authorList>
    </citation>
    <scope>NUCLEOTIDE SEQUENCE</scope>
    <source>
        <strain evidence="16">Nanhai2018</strain>
        <tissue evidence="16">Muscle</tissue>
    </source>
</reference>
<dbReference type="EMBL" id="JAIZAY010000002">
    <property type="protein sequence ID" value="KAJ8046456.1"/>
    <property type="molecule type" value="Genomic_DNA"/>
</dbReference>
<dbReference type="InterPro" id="IPR002909">
    <property type="entry name" value="IPT_dom"/>
</dbReference>
<comment type="caution">
    <text evidence="12">Lacks conserved residue(s) required for the propagation of feature annotation.</text>
</comment>
<evidence type="ECO:0000256" key="4">
    <source>
        <dbReference type="ARBA" id="ARBA00022553"/>
    </source>
</evidence>
<evidence type="ECO:0000256" key="1">
    <source>
        <dbReference type="ARBA" id="ARBA00004251"/>
    </source>
</evidence>
<dbReference type="PROSITE" id="PS51004">
    <property type="entry name" value="SEMA"/>
    <property type="match status" value="1"/>
</dbReference>
<evidence type="ECO:0000256" key="7">
    <source>
        <dbReference type="ARBA" id="ARBA00022737"/>
    </source>
</evidence>
<evidence type="ECO:0000256" key="3">
    <source>
        <dbReference type="ARBA" id="ARBA00022475"/>
    </source>
</evidence>
<keyword evidence="8 13" id="KW-1133">Transmembrane helix</keyword>
<keyword evidence="17" id="KW-1185">Reference proteome</keyword>